<protein>
    <submittedName>
        <fullName evidence="3">Uncharacterized protein</fullName>
    </submittedName>
</protein>
<reference evidence="3" key="1">
    <citation type="journal article" date="2023" name="Front. Microbiol.">
        <title>Genomic-based phylogenetic and metabolic analyses of the genus Natronomonas, and description of Natronomonas aquatica sp. nov.</title>
        <authorList>
            <person name="Garcia-Roldan A."/>
            <person name="Duran-Viseras A."/>
            <person name="de la Haba R.R."/>
            <person name="Corral P."/>
            <person name="Sanchez-Porro C."/>
            <person name="Ventosa A."/>
        </authorList>
    </citation>
    <scope>NUCLEOTIDE SEQUENCE</scope>
    <source>
        <strain evidence="3">F2-12</strain>
    </source>
</reference>
<evidence type="ECO:0000256" key="1">
    <source>
        <dbReference type="SAM" id="Coils"/>
    </source>
</evidence>
<evidence type="ECO:0000313" key="4">
    <source>
        <dbReference type="Proteomes" id="UP001139494"/>
    </source>
</evidence>
<feature type="coiled-coil region" evidence="1">
    <location>
        <begin position="180"/>
        <end position="207"/>
    </location>
</feature>
<keyword evidence="2" id="KW-1133">Transmembrane helix</keyword>
<evidence type="ECO:0000313" key="3">
    <source>
        <dbReference type="EMBL" id="MCQ4332343.1"/>
    </source>
</evidence>
<keyword evidence="2" id="KW-0472">Membrane</keyword>
<dbReference type="AlphaFoldDB" id="A0A9R1CR88"/>
<feature type="transmembrane region" description="Helical" evidence="2">
    <location>
        <begin position="279"/>
        <end position="302"/>
    </location>
</feature>
<keyword evidence="4" id="KW-1185">Reference proteome</keyword>
<sequence>MTVILVTTVVVVSLLAPVTAPITVAQESSGSEPETADEYFGTLRGMSDLAIYDEYGELETLHTQSLAAVQVGDFSDEQANELDAVIATIRSFETAQTQFENGEYEAGFETATEIESTISDLRSHDESLAALSRLALTRYYERLGDELASEAEATDHTPTEIDLREMAASAYQGANEPEQAAEFTRQVEQLEAELSADREAMNESAAAMDSFTDACTGCESSTAALGSHNVGVIQQYGTALQVAPMLADATQRAQRHGLEDRQSALQQRRDTARAMRTSLAVASGTILLGYGLVIALVVSLIASRLFAWQRAFEAANLDSVIVMGDTDV</sequence>
<gene>
    <name evidence="3" type="ORF">KM295_02335</name>
</gene>
<keyword evidence="2" id="KW-0812">Transmembrane</keyword>
<name>A0A9R1CR88_9EURY</name>
<dbReference type="RefSeq" id="WP_256028265.1">
    <property type="nucleotide sequence ID" value="NZ_JAHLKM010000002.1"/>
</dbReference>
<dbReference type="EMBL" id="JAHLKM010000002">
    <property type="protein sequence ID" value="MCQ4332343.1"/>
    <property type="molecule type" value="Genomic_DNA"/>
</dbReference>
<keyword evidence="1" id="KW-0175">Coiled coil</keyword>
<evidence type="ECO:0000256" key="2">
    <source>
        <dbReference type="SAM" id="Phobius"/>
    </source>
</evidence>
<accession>A0A9R1CR88</accession>
<proteinExistence type="predicted"/>
<organism evidence="3 4">
    <name type="scientific">Natronomonas aquatica</name>
    <dbReference type="NCBI Taxonomy" id="2841590"/>
    <lineage>
        <taxon>Archaea</taxon>
        <taxon>Methanobacteriati</taxon>
        <taxon>Methanobacteriota</taxon>
        <taxon>Stenosarchaea group</taxon>
        <taxon>Halobacteria</taxon>
        <taxon>Halobacteriales</taxon>
        <taxon>Natronomonadaceae</taxon>
        <taxon>Natronomonas</taxon>
    </lineage>
</organism>
<comment type="caution">
    <text evidence="3">The sequence shown here is derived from an EMBL/GenBank/DDBJ whole genome shotgun (WGS) entry which is preliminary data.</text>
</comment>
<dbReference type="Proteomes" id="UP001139494">
    <property type="component" value="Unassembled WGS sequence"/>
</dbReference>